<protein>
    <submittedName>
        <fullName evidence="6">LysR family transcriptional regulator</fullName>
    </submittedName>
</protein>
<evidence type="ECO:0000313" key="6">
    <source>
        <dbReference type="EMBL" id="GMM59335.1"/>
    </source>
</evidence>
<dbReference type="Gene3D" id="1.10.10.10">
    <property type="entry name" value="Winged helix-like DNA-binding domain superfamily/Winged helix DNA-binding domain"/>
    <property type="match status" value="1"/>
</dbReference>
<keyword evidence="2" id="KW-0805">Transcription regulation</keyword>
<dbReference type="Gene3D" id="3.40.190.290">
    <property type="match status" value="1"/>
</dbReference>
<dbReference type="SUPFAM" id="SSF46785">
    <property type="entry name" value="Winged helix' DNA-binding domain"/>
    <property type="match status" value="1"/>
</dbReference>
<dbReference type="Proteomes" id="UP001187221">
    <property type="component" value="Unassembled WGS sequence"/>
</dbReference>
<dbReference type="PANTHER" id="PTHR30537">
    <property type="entry name" value="HTH-TYPE TRANSCRIPTIONAL REGULATOR"/>
    <property type="match status" value="1"/>
</dbReference>
<dbReference type="InterPro" id="IPR036390">
    <property type="entry name" value="WH_DNA-bd_sf"/>
</dbReference>
<evidence type="ECO:0000256" key="4">
    <source>
        <dbReference type="ARBA" id="ARBA00023163"/>
    </source>
</evidence>
<dbReference type="EMBL" id="BTFW01000001">
    <property type="protein sequence ID" value="GMM59335.1"/>
    <property type="molecule type" value="Genomic_DNA"/>
</dbReference>
<dbReference type="SUPFAM" id="SSF53850">
    <property type="entry name" value="Periplasmic binding protein-like II"/>
    <property type="match status" value="1"/>
</dbReference>
<dbReference type="InterPro" id="IPR005119">
    <property type="entry name" value="LysR_subst-bd"/>
</dbReference>
<dbReference type="PROSITE" id="PS50931">
    <property type="entry name" value="HTH_LYSR"/>
    <property type="match status" value="1"/>
</dbReference>
<proteinExistence type="inferred from homology"/>
<dbReference type="PANTHER" id="PTHR30537:SF5">
    <property type="entry name" value="HTH-TYPE TRANSCRIPTIONAL ACTIVATOR TTDR-RELATED"/>
    <property type="match status" value="1"/>
</dbReference>
<keyword evidence="3" id="KW-0238">DNA-binding</keyword>
<evidence type="ECO:0000259" key="5">
    <source>
        <dbReference type="PROSITE" id="PS50931"/>
    </source>
</evidence>
<dbReference type="RefSeq" id="WP_317973193.1">
    <property type="nucleotide sequence ID" value="NZ_BTFW01000001.1"/>
</dbReference>
<evidence type="ECO:0000256" key="3">
    <source>
        <dbReference type="ARBA" id="ARBA00023125"/>
    </source>
</evidence>
<feature type="domain" description="HTH lysR-type" evidence="5">
    <location>
        <begin position="3"/>
        <end position="60"/>
    </location>
</feature>
<dbReference type="CDD" id="cd08422">
    <property type="entry name" value="PBP2_CrgA_like"/>
    <property type="match status" value="1"/>
</dbReference>
<reference evidence="6 7" key="1">
    <citation type="submission" date="2023-06" db="EMBL/GenBank/DDBJ databases">
        <title>Draft genome sequence of Novosphingobium sp. strain IK01.</title>
        <authorList>
            <person name="Hatamoto M."/>
            <person name="Ikarashi T."/>
            <person name="Yamaguchi T."/>
        </authorList>
    </citation>
    <scope>NUCLEOTIDE SEQUENCE [LARGE SCALE GENOMIC DNA]</scope>
    <source>
        <strain evidence="6 7">IK01</strain>
    </source>
</reference>
<sequence length="301" mass="32369">MADRLTGIEVFVLAMRLGGLSAAARALHMSPAMAAKHLSALEQRLGTALVHRTTRRLSLTEAGAAYLDKAERILGELREADAEAAAQSVTIEGLLRVSVPASFGVQYLGPLVAAFTQLHPKITVELGLSDRHVDLVEERWDVAIRIGILEDSSLIARKLADMHLVICASPAYLARAGTPEKVTDLAHHDCLGFTLSMPGTYTWRFGVDGSIRQAIRGSLHADNGEVLVEAAAAGLGLVYGPRFIAARALREGRLVEVALDHPLAPLGAIHALTHPTRRPAAKTRAWIEFLAGALPRMADQW</sequence>
<comment type="similarity">
    <text evidence="1">Belongs to the LysR transcriptional regulatory family.</text>
</comment>
<evidence type="ECO:0000256" key="1">
    <source>
        <dbReference type="ARBA" id="ARBA00009437"/>
    </source>
</evidence>
<dbReference type="InterPro" id="IPR036388">
    <property type="entry name" value="WH-like_DNA-bd_sf"/>
</dbReference>
<keyword evidence="4" id="KW-0804">Transcription</keyword>
<dbReference type="Pfam" id="PF00126">
    <property type="entry name" value="HTH_1"/>
    <property type="match status" value="1"/>
</dbReference>
<dbReference type="InterPro" id="IPR058163">
    <property type="entry name" value="LysR-type_TF_proteobact-type"/>
</dbReference>
<organism evidence="6 7">
    <name type="scientific">Novosphingobium pituita</name>
    <dbReference type="NCBI Taxonomy" id="3056842"/>
    <lineage>
        <taxon>Bacteria</taxon>
        <taxon>Pseudomonadati</taxon>
        <taxon>Pseudomonadota</taxon>
        <taxon>Alphaproteobacteria</taxon>
        <taxon>Sphingomonadales</taxon>
        <taxon>Sphingomonadaceae</taxon>
        <taxon>Novosphingobium</taxon>
    </lineage>
</organism>
<evidence type="ECO:0000313" key="7">
    <source>
        <dbReference type="Proteomes" id="UP001187221"/>
    </source>
</evidence>
<accession>A0ABQ6P259</accession>
<keyword evidence="7" id="KW-1185">Reference proteome</keyword>
<gene>
    <name evidence="6" type="ORF">NUTIK01_01120</name>
</gene>
<dbReference type="InterPro" id="IPR000847">
    <property type="entry name" value="LysR_HTH_N"/>
</dbReference>
<comment type="caution">
    <text evidence="6">The sequence shown here is derived from an EMBL/GenBank/DDBJ whole genome shotgun (WGS) entry which is preliminary data.</text>
</comment>
<dbReference type="Pfam" id="PF03466">
    <property type="entry name" value="LysR_substrate"/>
    <property type="match status" value="1"/>
</dbReference>
<evidence type="ECO:0000256" key="2">
    <source>
        <dbReference type="ARBA" id="ARBA00023015"/>
    </source>
</evidence>
<name>A0ABQ6P259_9SPHN</name>